<dbReference type="GO" id="GO:0006412">
    <property type="term" value="P:translation"/>
    <property type="evidence" value="ECO:0007669"/>
    <property type="project" value="InterPro"/>
</dbReference>
<dbReference type="Proteomes" id="UP000234681">
    <property type="component" value="Chromosome 4"/>
</dbReference>
<dbReference type="PANTHER" id="PTHR20981">
    <property type="entry name" value="60S RIBOSOMAL PROTEIN L21"/>
    <property type="match status" value="1"/>
</dbReference>
<dbReference type="EMBL" id="CH473957">
    <property type="protein sequence ID" value="EDL91433.1"/>
    <property type="molecule type" value="Genomic_DNA"/>
</dbReference>
<organism evidence="1 2">
    <name type="scientific">Rattus norvegicus</name>
    <name type="common">Rat</name>
    <dbReference type="NCBI Taxonomy" id="10116"/>
    <lineage>
        <taxon>Eukaryota</taxon>
        <taxon>Metazoa</taxon>
        <taxon>Chordata</taxon>
        <taxon>Craniata</taxon>
        <taxon>Vertebrata</taxon>
        <taxon>Euteleostomi</taxon>
        <taxon>Mammalia</taxon>
        <taxon>Eutheria</taxon>
        <taxon>Euarchontoglires</taxon>
        <taxon>Glires</taxon>
        <taxon>Rodentia</taxon>
        <taxon>Myomorpha</taxon>
        <taxon>Muroidea</taxon>
        <taxon>Muridae</taxon>
        <taxon>Murinae</taxon>
        <taxon>Rattus</taxon>
    </lineage>
</organism>
<name>A6IBG5_RAT</name>
<dbReference type="GO" id="GO:0005840">
    <property type="term" value="C:ribosome"/>
    <property type="evidence" value="ECO:0007669"/>
    <property type="project" value="InterPro"/>
</dbReference>
<accession>A6IBG5</accession>
<evidence type="ECO:0000313" key="1">
    <source>
        <dbReference type="EMBL" id="EDL91433.1"/>
    </source>
</evidence>
<dbReference type="GO" id="GO:0003735">
    <property type="term" value="F:structural constituent of ribosome"/>
    <property type="evidence" value="ECO:0007669"/>
    <property type="project" value="InterPro"/>
</dbReference>
<protein>
    <submittedName>
        <fullName evidence="1">RCG56518</fullName>
    </submittedName>
</protein>
<evidence type="ECO:0000313" key="2">
    <source>
        <dbReference type="Proteomes" id="UP000234681"/>
    </source>
</evidence>
<dbReference type="AlphaFoldDB" id="A6IBG5"/>
<dbReference type="Gene3D" id="6.10.250.3260">
    <property type="match status" value="1"/>
</dbReference>
<proteinExistence type="predicted"/>
<sequence>MAKPEVSNVTQHAVGNTVNKQVKGKRFWPRGSVTQCIKHWKSRDSFLKWVKENNRKKEVREKGAWIQLRRQPAPPGEAHFL</sequence>
<gene>
    <name evidence="1" type="ORF">rCG_56518</name>
</gene>
<dbReference type="InterPro" id="IPR001147">
    <property type="entry name" value="Ribosomal_eL21"/>
</dbReference>
<reference evidence="2" key="1">
    <citation type="submission" date="2005-09" db="EMBL/GenBank/DDBJ databases">
        <authorList>
            <person name="Mural R.J."/>
            <person name="Li P.W."/>
            <person name="Adams M.D."/>
            <person name="Amanatides P.G."/>
            <person name="Baden-Tillson H."/>
            <person name="Barnstead M."/>
            <person name="Chin S.H."/>
            <person name="Dew I."/>
            <person name="Evans C.A."/>
            <person name="Ferriera S."/>
            <person name="Flanigan M."/>
            <person name="Fosler C."/>
            <person name="Glodek A."/>
            <person name="Gu Z."/>
            <person name="Holt R.A."/>
            <person name="Jennings D."/>
            <person name="Kraft C.L."/>
            <person name="Lu F."/>
            <person name="Nguyen T."/>
            <person name="Nusskern D.R."/>
            <person name="Pfannkoch C.M."/>
            <person name="Sitter C."/>
            <person name="Sutton G.G."/>
            <person name="Venter J.C."/>
            <person name="Wang Z."/>
            <person name="Woodage T."/>
            <person name="Zheng X.H."/>
            <person name="Zhong F."/>
        </authorList>
    </citation>
    <scope>NUCLEOTIDE SEQUENCE [LARGE SCALE GENOMIC DNA]</scope>
    <source>
        <strain>BN</strain>
        <strain evidence="2">Sprague-Dawley</strain>
    </source>
</reference>